<dbReference type="Gene3D" id="3.30.70.1230">
    <property type="entry name" value="Nucleotide cyclase"/>
    <property type="match status" value="1"/>
</dbReference>
<dbReference type="InterPro" id="IPR007890">
    <property type="entry name" value="CHASE2"/>
</dbReference>
<feature type="transmembrane region" description="Helical" evidence="7">
    <location>
        <begin position="374"/>
        <end position="394"/>
    </location>
</feature>
<name>A0A1F6TTZ3_9PROT</name>
<sequence length="736" mass="81555">MPNASEKRAARKIPPSLVGFGVTLAVIFLYLAGNPLLDYLELKTYDMRLLALPARAPPNEVLIAAIDEKSLAALGRWPWSRRTMARLAERLDRLGARVIVFDVLFAEPENQALLEQIRRLESEAGYPEAASPYAGLKRALATDAALAESLAATRKAVLSVLFLMSDEDTRHVSAQEAGRAFKSIEPHAIGEIRDTGDGRLDFPMPEPRGLLANLPQLQAAARYLGHINGLPDRDGTLRRTPLVLRYQGRFFPAADVQAARAYLDAPRLTLHTSAFGIEALAVGERVIATDEAGRALIRYYGPEQTVPTVSVADILSGAVPRERIKDKIVLIGATAKAVGDTRVTPYGPVFPGAEIRATVMLNLLHGDFLHRPEWMGMLDLLVLLALGAGLALLLPRLSVRAGAAAVALGFGLYIGLAVYLFRVEQVWLNVVYPSTLLAALFVSSTLVQYFTTEAARRQIKSAFQHYVPVKVVEEIVRDVSKLHLGGEKRELTVLFSDIRGFTSVSETLAPEELVRLLNTYLTQMTANVFTHDGLLDKYIGDAVMAVYGAPIPRPDHAAAACRTALDMMHALAELREQWRREGRPVLDIGIGINTGPMIVGNMGSEARFDYTVIGDAVNLGSRIEGLNKVYGTHILLSEFTYRQVREVFPNLREIDVAHVRGREAPVRIYELIPANAYPHLDWLPDYARAYELFHAGRGREARPLFEKLRDAHRDPVSRYYAERCEDREKIQEKREK</sequence>
<evidence type="ECO:0000256" key="4">
    <source>
        <dbReference type="ARBA" id="ARBA00022692"/>
    </source>
</evidence>
<evidence type="ECO:0000313" key="10">
    <source>
        <dbReference type="Proteomes" id="UP000178885"/>
    </source>
</evidence>
<reference evidence="9 10" key="1">
    <citation type="journal article" date="2016" name="Nat. Commun.">
        <title>Thousands of microbial genomes shed light on interconnected biogeochemical processes in an aquifer system.</title>
        <authorList>
            <person name="Anantharaman K."/>
            <person name="Brown C.T."/>
            <person name="Hug L.A."/>
            <person name="Sharon I."/>
            <person name="Castelle C.J."/>
            <person name="Probst A.J."/>
            <person name="Thomas B.C."/>
            <person name="Singh A."/>
            <person name="Wilkins M.J."/>
            <person name="Karaoz U."/>
            <person name="Brodie E.L."/>
            <person name="Williams K.H."/>
            <person name="Hubbard S.S."/>
            <person name="Banfield J.F."/>
        </authorList>
    </citation>
    <scope>NUCLEOTIDE SEQUENCE [LARGE SCALE GENOMIC DNA]</scope>
</reference>
<evidence type="ECO:0000256" key="2">
    <source>
        <dbReference type="ARBA" id="ARBA00005381"/>
    </source>
</evidence>
<evidence type="ECO:0000256" key="1">
    <source>
        <dbReference type="ARBA" id="ARBA00004196"/>
    </source>
</evidence>
<dbReference type="PROSITE" id="PS50125">
    <property type="entry name" value="GUANYLATE_CYCLASE_2"/>
    <property type="match status" value="1"/>
</dbReference>
<feature type="transmembrane region" description="Helical" evidence="7">
    <location>
        <begin position="401"/>
        <end position="421"/>
    </location>
</feature>
<dbReference type="CDD" id="cd07302">
    <property type="entry name" value="CHD"/>
    <property type="match status" value="1"/>
</dbReference>
<dbReference type="Pfam" id="PF00211">
    <property type="entry name" value="Guanylate_cyc"/>
    <property type="match status" value="1"/>
</dbReference>
<dbReference type="PANTHER" id="PTHR43081">
    <property type="entry name" value="ADENYLATE CYCLASE, TERMINAL-DIFFERENTIATION SPECIFIC-RELATED"/>
    <property type="match status" value="1"/>
</dbReference>
<comment type="subcellular location">
    <subcellularLocation>
        <location evidence="1">Cell envelope</location>
    </subcellularLocation>
</comment>
<evidence type="ECO:0000256" key="3">
    <source>
        <dbReference type="ARBA" id="ARBA00022475"/>
    </source>
</evidence>
<dbReference type="GO" id="GO:0030313">
    <property type="term" value="C:cell envelope"/>
    <property type="evidence" value="ECO:0007669"/>
    <property type="project" value="UniProtKB-SubCell"/>
</dbReference>
<dbReference type="GO" id="GO:0006171">
    <property type="term" value="P:cAMP biosynthetic process"/>
    <property type="evidence" value="ECO:0007669"/>
    <property type="project" value="TreeGrafter"/>
</dbReference>
<dbReference type="Proteomes" id="UP000178885">
    <property type="component" value="Unassembled WGS sequence"/>
</dbReference>
<evidence type="ECO:0000256" key="6">
    <source>
        <dbReference type="ARBA" id="ARBA00023136"/>
    </source>
</evidence>
<evidence type="ECO:0000256" key="7">
    <source>
        <dbReference type="SAM" id="Phobius"/>
    </source>
</evidence>
<dbReference type="PANTHER" id="PTHR43081:SF1">
    <property type="entry name" value="ADENYLATE CYCLASE, TERMINAL-DIFFERENTIATION SPECIFIC"/>
    <property type="match status" value="1"/>
</dbReference>
<feature type="transmembrane region" description="Helical" evidence="7">
    <location>
        <begin position="12"/>
        <end position="33"/>
    </location>
</feature>
<comment type="similarity">
    <text evidence="2">Belongs to the adenylyl cyclase class-3 family.</text>
</comment>
<keyword evidence="6 7" id="KW-0472">Membrane</keyword>
<dbReference type="AlphaFoldDB" id="A0A1F6TTZ3"/>
<protein>
    <recommendedName>
        <fullName evidence="8">Guanylate cyclase domain-containing protein</fullName>
    </recommendedName>
</protein>
<dbReference type="GO" id="GO:0035556">
    <property type="term" value="P:intracellular signal transduction"/>
    <property type="evidence" value="ECO:0007669"/>
    <property type="project" value="InterPro"/>
</dbReference>
<feature type="domain" description="Guanylate cyclase" evidence="8">
    <location>
        <begin position="492"/>
        <end position="624"/>
    </location>
</feature>
<dbReference type="FunFam" id="3.30.70.1230:FF:000016">
    <property type="entry name" value="Adenylate/guanylate cyclase domain-containing protein"/>
    <property type="match status" value="1"/>
</dbReference>
<evidence type="ECO:0000313" key="9">
    <source>
        <dbReference type="EMBL" id="OGI48556.1"/>
    </source>
</evidence>
<keyword evidence="5 7" id="KW-1133">Transmembrane helix</keyword>
<gene>
    <name evidence="9" type="ORF">A2151_01615</name>
</gene>
<dbReference type="GO" id="GO:0004016">
    <property type="term" value="F:adenylate cyclase activity"/>
    <property type="evidence" value="ECO:0007669"/>
    <property type="project" value="UniProtKB-ARBA"/>
</dbReference>
<dbReference type="STRING" id="1817760.A2151_01615"/>
<accession>A0A1F6TTZ3</accession>
<keyword evidence="3" id="KW-1003">Cell membrane</keyword>
<comment type="caution">
    <text evidence="9">The sequence shown here is derived from an EMBL/GenBank/DDBJ whole genome shotgun (WGS) entry which is preliminary data.</text>
</comment>
<dbReference type="SUPFAM" id="SSF55073">
    <property type="entry name" value="Nucleotide cyclase"/>
    <property type="match status" value="1"/>
</dbReference>
<evidence type="ECO:0000259" key="8">
    <source>
        <dbReference type="PROSITE" id="PS50125"/>
    </source>
</evidence>
<dbReference type="SMART" id="SM00044">
    <property type="entry name" value="CYCc"/>
    <property type="match status" value="1"/>
</dbReference>
<feature type="transmembrane region" description="Helical" evidence="7">
    <location>
        <begin position="427"/>
        <end position="450"/>
    </location>
</feature>
<dbReference type="SMART" id="SM01080">
    <property type="entry name" value="CHASE2"/>
    <property type="match status" value="1"/>
</dbReference>
<proteinExistence type="inferred from homology"/>
<dbReference type="InterPro" id="IPR001054">
    <property type="entry name" value="A/G_cyclase"/>
</dbReference>
<evidence type="ECO:0000256" key="5">
    <source>
        <dbReference type="ARBA" id="ARBA00022989"/>
    </source>
</evidence>
<keyword evidence="4 7" id="KW-0812">Transmembrane</keyword>
<dbReference type="EMBL" id="MFSU01000025">
    <property type="protein sequence ID" value="OGI48556.1"/>
    <property type="molecule type" value="Genomic_DNA"/>
</dbReference>
<dbReference type="Pfam" id="PF05226">
    <property type="entry name" value="CHASE2"/>
    <property type="match status" value="1"/>
</dbReference>
<organism evidence="9 10">
    <name type="scientific">Candidatus Muproteobacteria bacterium RBG_16_65_34</name>
    <dbReference type="NCBI Taxonomy" id="1817760"/>
    <lineage>
        <taxon>Bacteria</taxon>
        <taxon>Pseudomonadati</taxon>
        <taxon>Pseudomonadota</taxon>
        <taxon>Candidatus Muproteobacteria</taxon>
    </lineage>
</organism>
<dbReference type="InterPro" id="IPR029787">
    <property type="entry name" value="Nucleotide_cyclase"/>
</dbReference>
<dbReference type="InterPro" id="IPR050697">
    <property type="entry name" value="Adenylyl/Guanylyl_Cyclase_3/4"/>
</dbReference>